<evidence type="ECO:0000313" key="7">
    <source>
        <dbReference type="Proteomes" id="UP000196694"/>
    </source>
</evidence>
<dbReference type="EC" id="3.1.26.5" evidence="2"/>
<dbReference type="GO" id="GO:0001682">
    <property type="term" value="P:tRNA 5'-leader removal"/>
    <property type="evidence" value="ECO:0007669"/>
    <property type="project" value="UniProtKB-UniRule"/>
</dbReference>
<sequence length="183" mass="20544">MQLDTAILAVLAVGFAGYVALSVHGQRMLEKRVALLERRLDSLAKEMGSILKAASYALQSSDAEKFLEKLRRRRRRRYIAFIIVYEGEQPPSPQEVERAIIRAAERLTGQLTVALARLQLVYYDPERAAGILRVSHDTKYLVLAALGLVRRIGDSRAVIIPVRTTGTIKRAKRALAIARRRLP</sequence>
<proteinExistence type="inferred from homology"/>
<gene>
    <name evidence="2" type="primary">rnp2</name>
    <name evidence="5" type="ORF">Pdsh_03485</name>
    <name evidence="4" type="ORF">Pyrde_2006</name>
</gene>
<dbReference type="AlphaFoldDB" id="A0A0N7JDF5"/>
<dbReference type="RefSeq" id="WP_055410465.1">
    <property type="nucleotide sequence ID" value="NZ_CP013011.1"/>
</dbReference>
<keyword evidence="2" id="KW-0378">Hydrolase</keyword>
<comment type="catalytic activity">
    <reaction evidence="2">
        <text>Endonucleolytic cleavage of RNA, removing 5'-extranucleotides from tRNA precursor.</text>
        <dbReference type="EC" id="3.1.26.5"/>
    </reaction>
</comment>
<keyword evidence="2" id="KW-0540">Nuclease</keyword>
<dbReference type="HAMAP" id="MF_00755">
    <property type="entry name" value="RNase_P_2"/>
    <property type="match status" value="1"/>
</dbReference>
<keyword evidence="3" id="KW-1133">Transmembrane helix</keyword>
<keyword evidence="1 2" id="KW-0819">tRNA processing</keyword>
<comment type="function">
    <text evidence="2">Part of ribonuclease P, a protein complex that generates mature tRNA molecules by cleaving their 5'-ends.</text>
</comment>
<dbReference type="GeneID" id="26100345"/>
<dbReference type="Pfam" id="PF01900">
    <property type="entry name" value="RNase_P_Rpp14"/>
    <property type="match status" value="1"/>
</dbReference>
<dbReference type="STRING" id="1273541.Pyrde_2006"/>
<dbReference type="InterPro" id="IPR038085">
    <property type="entry name" value="Rnp2-like_sf"/>
</dbReference>
<organism evidence="4 6">
    <name type="scientific">Pyrodictium delaneyi</name>
    <dbReference type="NCBI Taxonomy" id="1273541"/>
    <lineage>
        <taxon>Archaea</taxon>
        <taxon>Thermoproteota</taxon>
        <taxon>Thermoprotei</taxon>
        <taxon>Desulfurococcales</taxon>
        <taxon>Pyrodictiaceae</taxon>
        <taxon>Pyrodictium</taxon>
    </lineage>
</organism>
<evidence type="ECO:0000313" key="5">
    <source>
        <dbReference type="EMBL" id="OWJ54791.1"/>
    </source>
</evidence>
<comment type="subcellular location">
    <subcellularLocation>
        <location evidence="2">Cytoplasm</location>
    </subcellularLocation>
</comment>
<dbReference type="EMBL" id="CP013011">
    <property type="protein sequence ID" value="ALL02049.1"/>
    <property type="molecule type" value="Genomic_DNA"/>
</dbReference>
<dbReference type="InterPro" id="IPR002759">
    <property type="entry name" value="Pop5/Rpp14/Rnp2-like"/>
</dbReference>
<reference evidence="5 7" key="2">
    <citation type="submission" date="2017-05" db="EMBL/GenBank/DDBJ databases">
        <title>The draft genome of the hyperthermophilic archaeon 'Pyrodictium delaneyi strain Hulk', an iron and nitrate reducer, reveals the capacity for sulfate reduction.</title>
        <authorList>
            <person name="Demey L.M."/>
            <person name="Miller C."/>
            <person name="Manzella M."/>
            <person name="Reguera G."/>
            <person name="Kashefi K."/>
        </authorList>
    </citation>
    <scope>NUCLEOTIDE SEQUENCE [LARGE SCALE GENOMIC DNA]</scope>
    <source>
        <strain evidence="5 7">Hulk</strain>
    </source>
</reference>
<accession>A0A0N7JDF5</accession>
<dbReference type="OrthoDB" id="15502at2157"/>
<keyword evidence="7" id="KW-1185">Reference proteome</keyword>
<dbReference type="Proteomes" id="UP000196694">
    <property type="component" value="Unassembled WGS sequence"/>
</dbReference>
<evidence type="ECO:0000256" key="1">
    <source>
        <dbReference type="ARBA" id="ARBA00022694"/>
    </source>
</evidence>
<dbReference type="SUPFAM" id="SSF160350">
    <property type="entry name" value="Rnp2-like"/>
    <property type="match status" value="1"/>
</dbReference>
<dbReference type="GO" id="GO:0004526">
    <property type="term" value="F:ribonuclease P activity"/>
    <property type="evidence" value="ECO:0007669"/>
    <property type="project" value="UniProtKB-UniRule"/>
</dbReference>
<evidence type="ECO:0000256" key="2">
    <source>
        <dbReference type="HAMAP-Rule" id="MF_00755"/>
    </source>
</evidence>
<name>A0A0N7JDF5_9CREN</name>
<dbReference type="GO" id="GO:0005737">
    <property type="term" value="C:cytoplasm"/>
    <property type="evidence" value="ECO:0007669"/>
    <property type="project" value="UniProtKB-SubCell"/>
</dbReference>
<evidence type="ECO:0000313" key="4">
    <source>
        <dbReference type="EMBL" id="ALL02049.1"/>
    </source>
</evidence>
<dbReference type="Gene3D" id="3.30.70.3250">
    <property type="entry name" value="Ribonuclease P, Pop5 subunit"/>
    <property type="match status" value="1"/>
</dbReference>
<reference evidence="4 6" key="1">
    <citation type="submission" date="2015-10" db="EMBL/GenBank/DDBJ databases">
        <title>Complete genome sequence of hyperthermophilic archaeon Pyrodictium delaneyi Su06.</title>
        <authorList>
            <person name="Jung J.-H."/>
            <person name="Lin J."/>
            <person name="Holden J.F."/>
            <person name="Park C.-S."/>
        </authorList>
    </citation>
    <scope>NUCLEOTIDE SEQUENCE [LARGE SCALE GENOMIC DNA]</scope>
    <source>
        <strain evidence="4 6">Su06</strain>
    </source>
</reference>
<comment type="similarity">
    <text evidence="2">Belongs to the eukaryotic/archaeal RNase P protein component 2 family.</text>
</comment>
<keyword evidence="2" id="KW-0255">Endonuclease</keyword>
<keyword evidence="3" id="KW-0472">Membrane</keyword>
<evidence type="ECO:0000256" key="3">
    <source>
        <dbReference type="SAM" id="Phobius"/>
    </source>
</evidence>
<dbReference type="PANTHER" id="PTHR15441:SF2">
    <property type="entry name" value="RIBONUCLEASE P_MRP PROTEIN SUBUNIT POP5"/>
    <property type="match status" value="1"/>
</dbReference>
<dbReference type="EMBL" id="NCQP01000002">
    <property type="protein sequence ID" value="OWJ54791.1"/>
    <property type="molecule type" value="Genomic_DNA"/>
</dbReference>
<keyword evidence="3" id="KW-0812">Transmembrane</keyword>
<evidence type="ECO:0000313" key="6">
    <source>
        <dbReference type="Proteomes" id="UP000058613"/>
    </source>
</evidence>
<keyword evidence="2" id="KW-0963">Cytoplasm</keyword>
<dbReference type="GO" id="GO:0030677">
    <property type="term" value="C:ribonuclease P complex"/>
    <property type="evidence" value="ECO:0007669"/>
    <property type="project" value="UniProtKB-UniRule"/>
</dbReference>
<dbReference type="KEGG" id="pdl:Pyrde_2006"/>
<dbReference type="Proteomes" id="UP000058613">
    <property type="component" value="Chromosome"/>
</dbReference>
<comment type="subunit">
    <text evidence="2">Consists of a catalytic RNA component and at least 4-5 protein subunits.</text>
</comment>
<protein>
    <recommendedName>
        <fullName evidence="2">Ribonuclease P protein component 2</fullName>
        <shortName evidence="2">RNase P component 2</shortName>
        <ecNumber evidence="2">3.1.26.5</ecNumber>
    </recommendedName>
    <alternativeName>
        <fullName evidence="2">Pop5</fullName>
    </alternativeName>
</protein>
<dbReference type="PANTHER" id="PTHR15441">
    <property type="entry name" value="RIBONUCLEASE P PROTEIN SUBUNIT P14"/>
    <property type="match status" value="1"/>
</dbReference>
<feature type="transmembrane region" description="Helical" evidence="3">
    <location>
        <begin position="6"/>
        <end position="23"/>
    </location>
</feature>